<keyword evidence="2" id="KW-0812">Transmembrane</keyword>
<evidence type="ECO:0000313" key="3">
    <source>
        <dbReference type="EnsemblMetazoa" id="PPA17652.1"/>
    </source>
</evidence>
<keyword evidence="2" id="KW-0472">Membrane</keyword>
<feature type="compositionally biased region" description="Polar residues" evidence="1">
    <location>
        <begin position="1"/>
        <end position="11"/>
    </location>
</feature>
<dbReference type="EnsemblMetazoa" id="PPA17652.1">
    <property type="protein sequence ID" value="PPA17652.1"/>
    <property type="gene ID" value="WBGene00107206"/>
</dbReference>
<feature type="region of interest" description="Disordered" evidence="1">
    <location>
        <begin position="1"/>
        <end position="88"/>
    </location>
</feature>
<feature type="compositionally biased region" description="Gly residues" evidence="1">
    <location>
        <begin position="33"/>
        <end position="45"/>
    </location>
</feature>
<dbReference type="AlphaFoldDB" id="A0A2A6C7U7"/>
<feature type="compositionally biased region" description="Gly residues" evidence="1">
    <location>
        <begin position="58"/>
        <end position="80"/>
    </location>
</feature>
<evidence type="ECO:0000313" key="4">
    <source>
        <dbReference type="Proteomes" id="UP000005239"/>
    </source>
</evidence>
<reference evidence="4" key="1">
    <citation type="journal article" date="2008" name="Nat. Genet.">
        <title>The Pristionchus pacificus genome provides a unique perspective on nematode lifestyle and parasitism.</title>
        <authorList>
            <person name="Dieterich C."/>
            <person name="Clifton S.W."/>
            <person name="Schuster L.N."/>
            <person name="Chinwalla A."/>
            <person name="Delehaunty K."/>
            <person name="Dinkelacker I."/>
            <person name="Fulton L."/>
            <person name="Fulton R."/>
            <person name="Godfrey J."/>
            <person name="Minx P."/>
            <person name="Mitreva M."/>
            <person name="Roeseler W."/>
            <person name="Tian H."/>
            <person name="Witte H."/>
            <person name="Yang S.P."/>
            <person name="Wilson R.K."/>
            <person name="Sommer R.J."/>
        </authorList>
    </citation>
    <scope>NUCLEOTIDE SEQUENCE [LARGE SCALE GENOMIC DNA]</scope>
    <source>
        <strain evidence="4">PS312</strain>
    </source>
</reference>
<gene>
    <name evidence="3" type="primary">WBGene00107206</name>
</gene>
<proteinExistence type="predicted"/>
<reference evidence="3" key="2">
    <citation type="submission" date="2022-06" db="UniProtKB">
        <authorList>
            <consortium name="EnsemblMetazoa"/>
        </authorList>
    </citation>
    <scope>IDENTIFICATION</scope>
    <source>
        <strain evidence="3">PS312</strain>
    </source>
</reference>
<organism evidence="3 4">
    <name type="scientific">Pristionchus pacificus</name>
    <name type="common">Parasitic nematode worm</name>
    <dbReference type="NCBI Taxonomy" id="54126"/>
    <lineage>
        <taxon>Eukaryota</taxon>
        <taxon>Metazoa</taxon>
        <taxon>Ecdysozoa</taxon>
        <taxon>Nematoda</taxon>
        <taxon>Chromadorea</taxon>
        <taxon>Rhabditida</taxon>
        <taxon>Rhabditina</taxon>
        <taxon>Diplogasteromorpha</taxon>
        <taxon>Diplogasteroidea</taxon>
        <taxon>Neodiplogasteridae</taxon>
        <taxon>Pristionchus</taxon>
    </lineage>
</organism>
<evidence type="ECO:0000256" key="1">
    <source>
        <dbReference type="SAM" id="MobiDB-lite"/>
    </source>
</evidence>
<accession>A0A2A6C7U7</accession>
<sequence>TTLNSSDSSYNEAPAASPCANFHSESRLQTKCGGSGGHGTRGTSGGSRNPGSIKGTGSKPGSGSKPGYGWNVGGPTGGPKPGNKYVPPPPGYSGSGSYKKGNVYNWNYNYPPVYVYASAPRIRNPLEYPGNYHGGAGSFRAGTGYVTVHNYNYYASKRHLPKNSAVKCSRKTKGIPPGEQNTTSPVETEMAWACPSDSVCCEWECCVKPQNENKKSQSSSDGSRWVLIFFLVLIIGVAVVSCVWWMYCCYRESTQEKHAEQKNDDAESTASTVYSPPPVYNLPPVYPPAPDYGGAYPAGPAYPPAPATAYPGYPPAPVNPG</sequence>
<feature type="compositionally biased region" description="Low complexity" evidence="1">
    <location>
        <begin position="46"/>
        <end position="57"/>
    </location>
</feature>
<name>A0A2A6C7U7_PRIPA</name>
<accession>A0A8R1UE07</accession>
<keyword evidence="2" id="KW-1133">Transmembrane helix</keyword>
<dbReference type="Proteomes" id="UP000005239">
    <property type="component" value="Unassembled WGS sequence"/>
</dbReference>
<feature type="transmembrane region" description="Helical" evidence="2">
    <location>
        <begin position="225"/>
        <end position="247"/>
    </location>
</feature>
<keyword evidence="4" id="KW-1185">Reference proteome</keyword>
<protein>
    <submittedName>
        <fullName evidence="3">Uncharacterized protein</fullName>
    </submittedName>
</protein>
<evidence type="ECO:0000256" key="2">
    <source>
        <dbReference type="SAM" id="Phobius"/>
    </source>
</evidence>